<dbReference type="EMBL" id="JAAHFQ010001075">
    <property type="protein sequence ID" value="NER32119.1"/>
    <property type="molecule type" value="Genomic_DNA"/>
</dbReference>
<protein>
    <submittedName>
        <fullName evidence="2">ShlB/FhaC/HecB family hemolysin secretion/activation protein</fullName>
    </submittedName>
</protein>
<dbReference type="PANTHER" id="PTHR34597">
    <property type="entry name" value="SLR1661 PROTEIN"/>
    <property type="match status" value="1"/>
</dbReference>
<sequence>PLIANISAELAAGSRPGISLLEVQLQEADTFSLELSLDNQRSPSVGSVRRQVQLTQSNLFGLGDRFNVSYINTDGSNSLSDLSYTIPINPYNGTIRLSHSRTESEIIEEPFDRFDIDSESRQYELTYKQPLYQTPNKDFSIGITFSRDEAETTVFEQPEPLSRGANDQGETKISALRFFQEYTNRNQREVLALRSQFSLGIDALDATINNSGPDSEFFVWRGQAQYLRLLSSDTILLLRSDLQLADQALVPFEQFSLGGQLSVRGYRQDALLADHGLFASAEVRTPILRIREWETTLQLTPFIDFGTVWNSDDLELEESTLVSVGLGLRLLLGNKLRARLDWGIPLVDLDDIGDSLQEDGIYFSVNYRLF</sequence>
<dbReference type="Pfam" id="PF03865">
    <property type="entry name" value="ShlB"/>
    <property type="match status" value="1"/>
</dbReference>
<reference evidence="2" key="1">
    <citation type="submission" date="2019-11" db="EMBL/GenBank/DDBJ databases">
        <title>Genomic insights into an expanded diversity of filamentous marine cyanobacteria reveals the extraordinary biosynthetic potential of Moorea and Okeania.</title>
        <authorList>
            <person name="Ferreira Leao T."/>
            <person name="Wang M."/>
            <person name="Moss N."/>
            <person name="Da Silva R."/>
            <person name="Sanders J."/>
            <person name="Nurk S."/>
            <person name="Gurevich A."/>
            <person name="Humphrey G."/>
            <person name="Reher R."/>
            <person name="Zhu Q."/>
            <person name="Belda-Ferre P."/>
            <person name="Glukhov E."/>
            <person name="Rex R."/>
            <person name="Dorrestein P.C."/>
            <person name="Knight R."/>
            <person name="Pevzner P."/>
            <person name="Gerwick W.H."/>
            <person name="Gerwick L."/>
        </authorList>
    </citation>
    <scope>NUCLEOTIDE SEQUENCE</scope>
    <source>
        <strain evidence="2">SIO1C4</strain>
    </source>
</reference>
<dbReference type="GO" id="GO:0098046">
    <property type="term" value="C:type V protein secretion system complex"/>
    <property type="evidence" value="ECO:0007669"/>
    <property type="project" value="TreeGrafter"/>
</dbReference>
<comment type="caution">
    <text evidence="2">The sequence shown here is derived from an EMBL/GenBank/DDBJ whole genome shotgun (WGS) entry which is preliminary data.</text>
</comment>
<dbReference type="AlphaFoldDB" id="A0A6B3NG42"/>
<evidence type="ECO:0000259" key="1">
    <source>
        <dbReference type="Pfam" id="PF03865"/>
    </source>
</evidence>
<dbReference type="Gene3D" id="2.40.160.50">
    <property type="entry name" value="membrane protein fhac: a member of the omp85/tpsb transporter family"/>
    <property type="match status" value="1"/>
</dbReference>
<organism evidence="2">
    <name type="scientific">Symploca sp. SIO1C4</name>
    <dbReference type="NCBI Taxonomy" id="2607765"/>
    <lineage>
        <taxon>Bacteria</taxon>
        <taxon>Bacillati</taxon>
        <taxon>Cyanobacteriota</taxon>
        <taxon>Cyanophyceae</taxon>
        <taxon>Coleofasciculales</taxon>
        <taxon>Coleofasciculaceae</taxon>
        <taxon>Symploca</taxon>
    </lineage>
</organism>
<evidence type="ECO:0000313" key="2">
    <source>
        <dbReference type="EMBL" id="NER32119.1"/>
    </source>
</evidence>
<name>A0A6B3NG42_9CYAN</name>
<dbReference type="InterPro" id="IPR005565">
    <property type="entry name" value="Hemolysn_activator_HlyB_C"/>
</dbReference>
<gene>
    <name evidence="2" type="ORF">F6J89_32085</name>
</gene>
<accession>A0A6B3NG42</accession>
<feature type="domain" description="Haemolysin activator HlyB C-terminal" evidence="1">
    <location>
        <begin position="18"/>
        <end position="330"/>
    </location>
</feature>
<dbReference type="InterPro" id="IPR051544">
    <property type="entry name" value="TPS_OM_transporter"/>
</dbReference>
<dbReference type="GO" id="GO:0008320">
    <property type="term" value="F:protein transmembrane transporter activity"/>
    <property type="evidence" value="ECO:0007669"/>
    <property type="project" value="TreeGrafter"/>
</dbReference>
<dbReference type="PANTHER" id="PTHR34597:SF3">
    <property type="entry name" value="OUTER MEMBRANE TRANSPORTER CDIB"/>
    <property type="match status" value="1"/>
</dbReference>
<feature type="non-terminal residue" evidence="2">
    <location>
        <position position="1"/>
    </location>
</feature>
<dbReference type="GO" id="GO:0046819">
    <property type="term" value="P:protein secretion by the type V secretion system"/>
    <property type="evidence" value="ECO:0007669"/>
    <property type="project" value="TreeGrafter"/>
</dbReference>
<proteinExistence type="predicted"/>